<organism evidence="2 3">
    <name type="scientific">Cirrhinus mrigala</name>
    <name type="common">Mrigala</name>
    <dbReference type="NCBI Taxonomy" id="683832"/>
    <lineage>
        <taxon>Eukaryota</taxon>
        <taxon>Metazoa</taxon>
        <taxon>Chordata</taxon>
        <taxon>Craniata</taxon>
        <taxon>Vertebrata</taxon>
        <taxon>Euteleostomi</taxon>
        <taxon>Actinopterygii</taxon>
        <taxon>Neopterygii</taxon>
        <taxon>Teleostei</taxon>
        <taxon>Ostariophysi</taxon>
        <taxon>Cypriniformes</taxon>
        <taxon>Cyprinidae</taxon>
        <taxon>Labeoninae</taxon>
        <taxon>Labeonini</taxon>
        <taxon>Cirrhinus</taxon>
    </lineage>
</organism>
<dbReference type="InterPro" id="IPR036116">
    <property type="entry name" value="FN3_sf"/>
</dbReference>
<reference evidence="2 3" key="1">
    <citation type="submission" date="2024-05" db="EMBL/GenBank/DDBJ databases">
        <title>Genome sequencing and assembly of Indian major carp, Cirrhinus mrigala (Hamilton, 1822).</title>
        <authorList>
            <person name="Mohindra V."/>
            <person name="Chowdhury L.M."/>
            <person name="Lal K."/>
            <person name="Jena J.K."/>
        </authorList>
    </citation>
    <scope>NUCLEOTIDE SEQUENCE [LARGE SCALE GENOMIC DNA]</scope>
    <source>
        <strain evidence="2">CM1030</strain>
        <tissue evidence="2">Blood</tissue>
    </source>
</reference>
<dbReference type="EMBL" id="JAMKFB020000001">
    <property type="protein sequence ID" value="KAL0204104.1"/>
    <property type="molecule type" value="Genomic_DNA"/>
</dbReference>
<keyword evidence="3" id="KW-1185">Reference proteome</keyword>
<evidence type="ECO:0000259" key="1">
    <source>
        <dbReference type="PROSITE" id="PS50853"/>
    </source>
</evidence>
<dbReference type="Proteomes" id="UP001529510">
    <property type="component" value="Unassembled WGS sequence"/>
</dbReference>
<protein>
    <recommendedName>
        <fullName evidence="1">Fibronectin type-III domain-containing protein</fullName>
    </recommendedName>
</protein>
<evidence type="ECO:0000313" key="3">
    <source>
        <dbReference type="Proteomes" id="UP001529510"/>
    </source>
</evidence>
<dbReference type="InterPro" id="IPR003961">
    <property type="entry name" value="FN3_dom"/>
</dbReference>
<gene>
    <name evidence="2" type="ORF">M9458_002122</name>
</gene>
<dbReference type="CDD" id="cd00063">
    <property type="entry name" value="FN3"/>
    <property type="match status" value="1"/>
</dbReference>
<evidence type="ECO:0000313" key="2">
    <source>
        <dbReference type="EMBL" id="KAL0204104.1"/>
    </source>
</evidence>
<sequence length="67" mass="7636">RPQPPRRLNVPQKGVESNKLRLHWTAGGDGSSPVRYFTLQTLELPDGEWKTHTSSIGHNNTSWEVDR</sequence>
<dbReference type="SUPFAM" id="SSF49265">
    <property type="entry name" value="Fibronectin type III"/>
    <property type="match status" value="1"/>
</dbReference>
<proteinExistence type="predicted"/>
<dbReference type="AlphaFoldDB" id="A0ABD0RZY4"/>
<feature type="domain" description="Fibronectin type-III" evidence="1">
    <location>
        <begin position="4"/>
        <end position="67"/>
    </location>
</feature>
<dbReference type="PROSITE" id="PS50853">
    <property type="entry name" value="FN3"/>
    <property type="match status" value="1"/>
</dbReference>
<dbReference type="InterPro" id="IPR013783">
    <property type="entry name" value="Ig-like_fold"/>
</dbReference>
<dbReference type="Gene3D" id="2.60.40.10">
    <property type="entry name" value="Immunoglobulins"/>
    <property type="match status" value="1"/>
</dbReference>
<feature type="non-terminal residue" evidence="2">
    <location>
        <position position="1"/>
    </location>
</feature>
<name>A0ABD0RZY4_CIRMR</name>
<accession>A0ABD0RZY4</accession>
<comment type="caution">
    <text evidence="2">The sequence shown here is derived from an EMBL/GenBank/DDBJ whole genome shotgun (WGS) entry which is preliminary data.</text>
</comment>